<evidence type="ECO:0000256" key="1">
    <source>
        <dbReference type="ARBA" id="ARBA00010515"/>
    </source>
</evidence>
<dbReference type="Gene3D" id="3.40.50.1820">
    <property type="entry name" value="alpha/beta hydrolase"/>
    <property type="match status" value="1"/>
</dbReference>
<sequence>MASEQAAEFVDKLRQHGERMMAVSQLPLSDQRVVAEGLQAMTGTPDGVTFRDAEADGLAGIWVEADEGLNSATKKVVLYLHGGGYVYGTPVGYRNFAGHIARSSGVPVLIARYRRAPEDPFPAGLNDALAAYEGLLSSGYTSKQIALFGDSAGGGLVLSALLAMRDRGIDLPVAAVVMSPWSDLQATGDSMTTNADVDLLATAEGMRALGSMYAPGQEGDPIASPVNGDYSGLCPLFIQVGGHETLLDDSTRVRDKAVAAGVPVQFEVFPEMQHVFQLGAGTFPEADDAIAKASKYLREVFAEHEDAGQ</sequence>
<dbReference type="GO" id="GO:0016787">
    <property type="term" value="F:hydrolase activity"/>
    <property type="evidence" value="ECO:0007669"/>
    <property type="project" value="UniProtKB-KW"/>
</dbReference>
<keyword evidence="2 4" id="KW-0378">Hydrolase</keyword>
<dbReference type="RefSeq" id="WP_301571826.1">
    <property type="nucleotide sequence ID" value="NZ_JAPWIE010000004.1"/>
</dbReference>
<proteinExistence type="inferred from homology"/>
<gene>
    <name evidence="4" type="ORF">O4213_13920</name>
</gene>
<dbReference type="Proteomes" id="UP001067235">
    <property type="component" value="Unassembled WGS sequence"/>
</dbReference>
<protein>
    <submittedName>
        <fullName evidence="4">Alpha/beta hydrolase</fullName>
    </submittedName>
</protein>
<comment type="caution">
    <text evidence="4">The sequence shown here is derived from an EMBL/GenBank/DDBJ whole genome shotgun (WGS) entry which is preliminary data.</text>
</comment>
<evidence type="ECO:0000313" key="4">
    <source>
        <dbReference type="EMBL" id="MCZ4551084.1"/>
    </source>
</evidence>
<evidence type="ECO:0000259" key="3">
    <source>
        <dbReference type="Pfam" id="PF07859"/>
    </source>
</evidence>
<dbReference type="PANTHER" id="PTHR48081">
    <property type="entry name" value="AB HYDROLASE SUPERFAMILY PROTEIN C4A8.06C"/>
    <property type="match status" value="1"/>
</dbReference>
<reference evidence="4" key="1">
    <citation type="submission" date="2022-12" db="EMBL/GenBank/DDBJ databases">
        <authorList>
            <person name="Krivoruchko A.V."/>
            <person name="Elkin A."/>
        </authorList>
    </citation>
    <scope>NUCLEOTIDE SEQUENCE</scope>
    <source>
        <strain evidence="4">IEGM 1388</strain>
    </source>
</reference>
<dbReference type="SUPFAM" id="SSF53474">
    <property type="entry name" value="alpha/beta-Hydrolases"/>
    <property type="match status" value="1"/>
</dbReference>
<organism evidence="4 5">
    <name type="scientific">Gordonia rubripertincta</name>
    <name type="common">Rhodococcus corallinus</name>
    <dbReference type="NCBI Taxonomy" id="36822"/>
    <lineage>
        <taxon>Bacteria</taxon>
        <taxon>Bacillati</taxon>
        <taxon>Actinomycetota</taxon>
        <taxon>Actinomycetes</taxon>
        <taxon>Mycobacteriales</taxon>
        <taxon>Gordoniaceae</taxon>
        <taxon>Gordonia</taxon>
    </lineage>
</organism>
<feature type="domain" description="Alpha/beta hydrolase fold-3" evidence="3">
    <location>
        <begin position="77"/>
        <end position="277"/>
    </location>
</feature>
<dbReference type="InterPro" id="IPR050300">
    <property type="entry name" value="GDXG_lipolytic_enzyme"/>
</dbReference>
<evidence type="ECO:0000256" key="2">
    <source>
        <dbReference type="ARBA" id="ARBA00022801"/>
    </source>
</evidence>
<dbReference type="PANTHER" id="PTHR48081:SF30">
    <property type="entry name" value="ACETYL-HYDROLASE LIPR-RELATED"/>
    <property type="match status" value="1"/>
</dbReference>
<dbReference type="InterPro" id="IPR013094">
    <property type="entry name" value="AB_hydrolase_3"/>
</dbReference>
<accession>A0ABT4MVQ0</accession>
<dbReference type="InterPro" id="IPR029058">
    <property type="entry name" value="AB_hydrolase_fold"/>
</dbReference>
<evidence type="ECO:0000313" key="5">
    <source>
        <dbReference type="Proteomes" id="UP001067235"/>
    </source>
</evidence>
<comment type="similarity">
    <text evidence="1">Belongs to the 'GDXG' lipolytic enzyme family.</text>
</comment>
<dbReference type="Pfam" id="PF07859">
    <property type="entry name" value="Abhydrolase_3"/>
    <property type="match status" value="1"/>
</dbReference>
<keyword evidence="5" id="KW-1185">Reference proteome</keyword>
<name>A0ABT4MVQ0_GORRU</name>
<dbReference type="EMBL" id="JAPWIE010000004">
    <property type="protein sequence ID" value="MCZ4551084.1"/>
    <property type="molecule type" value="Genomic_DNA"/>
</dbReference>